<dbReference type="PROSITE" id="PS50181">
    <property type="entry name" value="FBOX"/>
    <property type="match status" value="1"/>
</dbReference>
<dbReference type="AlphaFoldDB" id="A0AAP0PAA6"/>
<dbReference type="Proteomes" id="UP001417504">
    <property type="component" value="Unassembled WGS sequence"/>
</dbReference>
<sequence>MRNRSRATTDMQIFPSEIIECILSRLPVKSLLRFRCVSKSWLELISDPDFIKTHLKQYNLINNDIKIMLKSDSIIYSLDIVDGNLVVDPHRALKETGEEILGSCNGLLYMFGFCFWIWNPSTRERIKVPDSPDGPEESSREYCSISHGFGYDPIIDDYKVVEVHSYDYDDEAALSEARVYSFALNSWRVITEFPYACLDRAGTLANGALHWVAHRCNDVSESHLVISFDIRSEEFQEVQLPQFKDADGGVCLGVAALAGSPSILRYGKSCLEVWVMKNDGVRETWAMFTSIGQPLYNPPTRLRPLCILKNGEILLDKDEEGLILYDLKDGRSRNICIRGLSYWDETQIYVESIVTLDILDFEEGEGNKSIEEDHVNQLHDELLQPQLGCTEPIPVDGPKLYCTMIGGHQKRRVYNIAMEGLAMNGATAEGSGSNVPIYTEEQFQRQVERIVDERLSHLQEQLRVEMQTEMQAYMGAIEQRLLAHEAGTSSARQP</sequence>
<organism evidence="2 3">
    <name type="scientific">Stephania japonica</name>
    <dbReference type="NCBI Taxonomy" id="461633"/>
    <lineage>
        <taxon>Eukaryota</taxon>
        <taxon>Viridiplantae</taxon>
        <taxon>Streptophyta</taxon>
        <taxon>Embryophyta</taxon>
        <taxon>Tracheophyta</taxon>
        <taxon>Spermatophyta</taxon>
        <taxon>Magnoliopsida</taxon>
        <taxon>Ranunculales</taxon>
        <taxon>Menispermaceae</taxon>
        <taxon>Menispermoideae</taxon>
        <taxon>Cissampelideae</taxon>
        <taxon>Stephania</taxon>
    </lineage>
</organism>
<gene>
    <name evidence="2" type="ORF">Sjap_007822</name>
</gene>
<dbReference type="Pfam" id="PF00646">
    <property type="entry name" value="F-box"/>
    <property type="match status" value="1"/>
</dbReference>
<evidence type="ECO:0000259" key="1">
    <source>
        <dbReference type="PROSITE" id="PS50181"/>
    </source>
</evidence>
<dbReference type="SMART" id="SM00256">
    <property type="entry name" value="FBOX"/>
    <property type="match status" value="1"/>
</dbReference>
<dbReference type="InterPro" id="IPR013187">
    <property type="entry name" value="F-box-assoc_dom_typ3"/>
</dbReference>
<comment type="caution">
    <text evidence="2">The sequence shown here is derived from an EMBL/GenBank/DDBJ whole genome shotgun (WGS) entry which is preliminary data.</text>
</comment>
<dbReference type="PANTHER" id="PTHR31672">
    <property type="entry name" value="BNACNNG10540D PROTEIN"/>
    <property type="match status" value="1"/>
</dbReference>
<dbReference type="InterPro" id="IPR001810">
    <property type="entry name" value="F-box_dom"/>
</dbReference>
<dbReference type="CDD" id="cd22157">
    <property type="entry name" value="F-box_AtFBW1-like"/>
    <property type="match status" value="1"/>
</dbReference>
<dbReference type="SUPFAM" id="SSF50965">
    <property type="entry name" value="Galactose oxidase, central domain"/>
    <property type="match status" value="1"/>
</dbReference>
<dbReference type="SUPFAM" id="SSF81383">
    <property type="entry name" value="F-box domain"/>
    <property type="match status" value="1"/>
</dbReference>
<protein>
    <recommendedName>
        <fullName evidence="1">F-box domain-containing protein</fullName>
    </recommendedName>
</protein>
<dbReference type="InterPro" id="IPR017451">
    <property type="entry name" value="F-box-assoc_interact_dom"/>
</dbReference>
<proteinExistence type="predicted"/>
<feature type="domain" description="F-box" evidence="1">
    <location>
        <begin position="8"/>
        <end position="54"/>
    </location>
</feature>
<dbReference type="EMBL" id="JBBNAE010000003">
    <property type="protein sequence ID" value="KAK9137228.1"/>
    <property type="molecule type" value="Genomic_DNA"/>
</dbReference>
<dbReference type="InterPro" id="IPR036047">
    <property type="entry name" value="F-box-like_dom_sf"/>
</dbReference>
<dbReference type="PANTHER" id="PTHR31672:SF13">
    <property type="entry name" value="F-BOX PROTEIN CPR30-LIKE"/>
    <property type="match status" value="1"/>
</dbReference>
<accession>A0AAP0PAA6</accession>
<dbReference type="Pfam" id="PF08268">
    <property type="entry name" value="FBA_3"/>
    <property type="match status" value="1"/>
</dbReference>
<evidence type="ECO:0000313" key="2">
    <source>
        <dbReference type="EMBL" id="KAK9137228.1"/>
    </source>
</evidence>
<dbReference type="InterPro" id="IPR011043">
    <property type="entry name" value="Gal_Oxase/kelch_b-propeller"/>
</dbReference>
<dbReference type="Gene3D" id="1.20.1280.50">
    <property type="match status" value="1"/>
</dbReference>
<reference evidence="2 3" key="1">
    <citation type="submission" date="2024-01" db="EMBL/GenBank/DDBJ databases">
        <title>Genome assemblies of Stephania.</title>
        <authorList>
            <person name="Yang L."/>
        </authorList>
    </citation>
    <scope>NUCLEOTIDE SEQUENCE [LARGE SCALE GENOMIC DNA]</scope>
    <source>
        <strain evidence="2">QJT</strain>
        <tissue evidence="2">Leaf</tissue>
    </source>
</reference>
<name>A0AAP0PAA6_9MAGN</name>
<dbReference type="NCBIfam" id="TIGR01640">
    <property type="entry name" value="F_box_assoc_1"/>
    <property type="match status" value="1"/>
</dbReference>
<evidence type="ECO:0000313" key="3">
    <source>
        <dbReference type="Proteomes" id="UP001417504"/>
    </source>
</evidence>
<dbReference type="InterPro" id="IPR050796">
    <property type="entry name" value="SCF_F-box_component"/>
</dbReference>
<keyword evidence="3" id="KW-1185">Reference proteome</keyword>